<dbReference type="RefSeq" id="WP_211939252.1">
    <property type="nucleotide sequence ID" value="NZ_CP073078.1"/>
</dbReference>
<evidence type="ECO:0000313" key="3">
    <source>
        <dbReference type="Proteomes" id="UP000676409"/>
    </source>
</evidence>
<dbReference type="EMBL" id="CP073078">
    <property type="protein sequence ID" value="QUD89200.1"/>
    <property type="molecule type" value="Genomic_DNA"/>
</dbReference>
<dbReference type="KEGG" id="caul:KCG34_04780"/>
<feature type="chain" id="PRO_5036938954" evidence="1">
    <location>
        <begin position="27"/>
        <end position="133"/>
    </location>
</feature>
<name>A0A975G1K7_9CAUL</name>
<dbReference type="Proteomes" id="UP000676409">
    <property type="component" value="Chromosome"/>
</dbReference>
<feature type="signal peptide" evidence="1">
    <location>
        <begin position="1"/>
        <end position="26"/>
    </location>
</feature>
<protein>
    <submittedName>
        <fullName evidence="2">Uncharacterized protein</fullName>
    </submittedName>
</protein>
<dbReference type="AlphaFoldDB" id="A0A975G1K7"/>
<keyword evidence="1" id="KW-0732">Signal</keyword>
<sequence length="133" mass="13931">MKRAVFSALGASVAAAALLAAGGAWASGLGGSLQGRVTQNDTSETYPMAMTLDGAGGRISYPSVSCDGDLSFLGSDGTTWRYKEHITKGDCIDGGIIQMRRRTAGDDTAWVWRWDAEDVNVQGVVKGTGVAER</sequence>
<evidence type="ECO:0000313" key="2">
    <source>
        <dbReference type="EMBL" id="QUD89200.1"/>
    </source>
</evidence>
<evidence type="ECO:0000256" key="1">
    <source>
        <dbReference type="SAM" id="SignalP"/>
    </source>
</evidence>
<accession>A0A975G1K7</accession>
<keyword evidence="3" id="KW-1185">Reference proteome</keyword>
<gene>
    <name evidence="2" type="ORF">KCG34_04780</name>
</gene>
<organism evidence="2 3">
    <name type="scientific">Phenylobacterium montanum</name>
    <dbReference type="NCBI Taxonomy" id="2823693"/>
    <lineage>
        <taxon>Bacteria</taxon>
        <taxon>Pseudomonadati</taxon>
        <taxon>Pseudomonadota</taxon>
        <taxon>Alphaproteobacteria</taxon>
        <taxon>Caulobacterales</taxon>
        <taxon>Caulobacteraceae</taxon>
        <taxon>Phenylobacterium</taxon>
    </lineage>
</organism>
<reference evidence="2" key="1">
    <citation type="submission" date="2021-04" db="EMBL/GenBank/DDBJ databases">
        <title>The complete genome sequence of Caulobacter sp. S6.</title>
        <authorList>
            <person name="Tang Y."/>
            <person name="Ouyang W."/>
            <person name="Liu Q."/>
            <person name="Huang B."/>
            <person name="Guo Z."/>
            <person name="Lei P."/>
        </authorList>
    </citation>
    <scope>NUCLEOTIDE SEQUENCE</scope>
    <source>
        <strain evidence="2">S6</strain>
    </source>
</reference>
<proteinExistence type="predicted"/>